<gene>
    <name evidence="2" type="ORF">KPL81_09140</name>
</gene>
<dbReference type="EMBL" id="JAHYCA010000003">
    <property type="protein sequence ID" value="MBW6391323.1"/>
    <property type="molecule type" value="Genomic_DNA"/>
</dbReference>
<sequence>MKAKNQLFEVAMESGNLSTAITGFIGIRQKVSRRTRLYLEATTLLAICYLRKKDLASARPYILEAFEREKNIISPERQSEYRLALAKRFDEEALLASLSPGASEQLDIDKIQDEAGKLIYSKHEDDILELLGASVPEGALEFVNDVHKESQGLLTYEEKKKLPSPAAFEERKKLGKGVLSAFQAVIWRSFCDKNSEVYKMWFTNGMQAVLDKKYITASVVSALSGLSIGVYAIAVYLTALLIKMGIETFCSVYKPSSIMGLRH</sequence>
<evidence type="ECO:0000256" key="1">
    <source>
        <dbReference type="SAM" id="Phobius"/>
    </source>
</evidence>
<keyword evidence="1" id="KW-1133">Transmembrane helix</keyword>
<keyword evidence="1" id="KW-0472">Membrane</keyword>
<reference evidence="2 3" key="1">
    <citation type="submission" date="2021-07" db="EMBL/GenBank/DDBJ databases">
        <authorList>
            <person name="So Y."/>
        </authorList>
    </citation>
    <scope>NUCLEOTIDE SEQUENCE [LARGE SCALE GENOMIC DNA]</scope>
    <source>
        <strain evidence="2 3">Y3S6</strain>
    </source>
</reference>
<proteinExistence type="predicted"/>
<keyword evidence="1" id="KW-0812">Transmembrane</keyword>
<protein>
    <submittedName>
        <fullName evidence="2">Uncharacterized protein</fullName>
    </submittedName>
</protein>
<dbReference type="Proteomes" id="UP000769617">
    <property type="component" value="Unassembled WGS sequence"/>
</dbReference>
<name>A0ABS6ZMP3_9GAMM</name>
<accession>A0ABS6ZMP3</accession>
<keyword evidence="3" id="KW-1185">Reference proteome</keyword>
<organism evidence="2 3">
    <name type="scientific">Billgrantia antri</name>
    <dbReference type="NCBI Taxonomy" id="2846777"/>
    <lineage>
        <taxon>Bacteria</taxon>
        <taxon>Pseudomonadati</taxon>
        <taxon>Pseudomonadota</taxon>
        <taxon>Gammaproteobacteria</taxon>
        <taxon>Oceanospirillales</taxon>
        <taxon>Halomonadaceae</taxon>
        <taxon>Billgrantia</taxon>
    </lineage>
</organism>
<comment type="caution">
    <text evidence="2">The sequence shown here is derived from an EMBL/GenBank/DDBJ whole genome shotgun (WGS) entry which is preliminary data.</text>
</comment>
<dbReference type="RefSeq" id="WP_219791572.1">
    <property type="nucleotide sequence ID" value="NZ_JAHYCA010000003.1"/>
</dbReference>
<feature type="transmembrane region" description="Helical" evidence="1">
    <location>
        <begin position="214"/>
        <end position="237"/>
    </location>
</feature>
<evidence type="ECO:0000313" key="2">
    <source>
        <dbReference type="EMBL" id="MBW6391323.1"/>
    </source>
</evidence>
<evidence type="ECO:0000313" key="3">
    <source>
        <dbReference type="Proteomes" id="UP000769617"/>
    </source>
</evidence>